<evidence type="ECO:0000256" key="5">
    <source>
        <dbReference type="ARBA" id="ARBA00023237"/>
    </source>
</evidence>
<dbReference type="HOGENOM" id="CLU_063465_3_0_7"/>
<dbReference type="GO" id="GO:0009279">
    <property type="term" value="C:cell outer membrane"/>
    <property type="evidence" value="ECO:0007669"/>
    <property type="project" value="UniProtKB-SubCell"/>
</dbReference>
<sequence length="240" mass="26682">MKREGWLFALLGICILEASEFSLGAGVGYQTSPYKDDDSTVLAMPWVNYQGESLYLNGLEAGYKIHQESPLSLTLLVKGRMDGFKRQESGYLEGMNTRKYSLDGGVKGALQTPFGTFEATLSHDLLGVHNGYATELEYRYDYHQNGWGLTPFVGIEYLSKDLSDYYYGVRSSEARAGRDAYTPSGSTNTYLGLSGYYRLGGSWTLFGGGKWLRYGSEIKDSPLIEDSSRLTGVVGINYRF</sequence>
<keyword evidence="5" id="KW-0998">Cell outer membrane</keyword>
<dbReference type="Proteomes" id="UP000000422">
    <property type="component" value="Chromosome"/>
</dbReference>
<comment type="similarity">
    <text evidence="2">Belongs to the MipA/OmpV family.</text>
</comment>
<evidence type="ECO:0000256" key="4">
    <source>
        <dbReference type="ARBA" id="ARBA00023136"/>
    </source>
</evidence>
<dbReference type="PANTHER" id="PTHR38776">
    <property type="entry name" value="MLTA-INTERACTING PROTEIN-RELATED"/>
    <property type="match status" value="1"/>
</dbReference>
<dbReference type="STRING" id="273121.WS1223"/>
<keyword evidence="3" id="KW-0732">Signal</keyword>
<evidence type="ECO:0000256" key="2">
    <source>
        <dbReference type="ARBA" id="ARBA00005722"/>
    </source>
</evidence>
<evidence type="ECO:0000313" key="6">
    <source>
        <dbReference type="EMBL" id="CAE10304.1"/>
    </source>
</evidence>
<dbReference type="InterPro" id="IPR010583">
    <property type="entry name" value="MipA"/>
</dbReference>
<organism evidence="7">
    <name type="scientific">Wolinella succinogenes (strain ATCC 29543 / DSM 1740 / CCUG 13145 / JCM 31913 / LMG 7466 / NCTC 11488 / FDC 602W)</name>
    <name type="common">Vibrio succinogenes</name>
    <dbReference type="NCBI Taxonomy" id="273121"/>
    <lineage>
        <taxon>Bacteria</taxon>
        <taxon>Pseudomonadati</taxon>
        <taxon>Campylobacterota</taxon>
        <taxon>Epsilonproteobacteria</taxon>
        <taxon>Campylobacterales</taxon>
        <taxon>Helicobacteraceae</taxon>
        <taxon>Wolinella</taxon>
    </lineage>
</organism>
<name>Q7M935_WOLSU</name>
<dbReference type="AlphaFoldDB" id="Q7M935"/>
<dbReference type="KEGG" id="wsu:WS1223"/>
<keyword evidence="7" id="KW-1185">Reference proteome</keyword>
<dbReference type="RefSeq" id="WP_011139092.1">
    <property type="nucleotide sequence ID" value="NC_005090.1"/>
</dbReference>
<gene>
    <name evidence="6" type="ordered locus">WS1223</name>
</gene>
<dbReference type="eggNOG" id="COG3713">
    <property type="taxonomic scope" value="Bacteria"/>
</dbReference>
<evidence type="ECO:0000313" key="7">
    <source>
        <dbReference type="Proteomes" id="UP000000422"/>
    </source>
</evidence>
<dbReference type="DNASU" id="2554617"/>
<dbReference type="GO" id="GO:0009252">
    <property type="term" value="P:peptidoglycan biosynthetic process"/>
    <property type="evidence" value="ECO:0007669"/>
    <property type="project" value="TreeGrafter"/>
</dbReference>
<dbReference type="PANTHER" id="PTHR38776:SF1">
    <property type="entry name" value="MLTA-INTERACTING PROTEIN-RELATED"/>
    <property type="match status" value="1"/>
</dbReference>
<comment type="subcellular location">
    <subcellularLocation>
        <location evidence="1">Cell outer membrane</location>
    </subcellularLocation>
</comment>
<protein>
    <submittedName>
        <fullName evidence="6">SCAFFOLDING PROTEIN FOR MUREIN-SYNTHESIZING HOLOENZYME PUTATIVE OUTERMEMBRANE PROTEIN</fullName>
    </submittedName>
</protein>
<accession>Q7M935</accession>
<dbReference type="EMBL" id="BX571660">
    <property type="protein sequence ID" value="CAE10304.1"/>
    <property type="molecule type" value="Genomic_DNA"/>
</dbReference>
<reference evidence="6 7" key="1">
    <citation type="journal article" date="2003" name="Proc. Natl. Acad. Sci. U.S.A.">
        <title>Complete genome sequence and analysis of Wolinella succinogenes.</title>
        <authorList>
            <person name="Baar C."/>
            <person name="Eppinger M."/>
            <person name="Raddatz G."/>
            <person name="Simon JM."/>
            <person name="Lanz C."/>
            <person name="Klimmek O."/>
            <person name="Nandakumar R."/>
            <person name="Gross R."/>
            <person name="Rosinus A."/>
            <person name="Keller H."/>
            <person name="Jagtap P."/>
            <person name="Linke B."/>
            <person name="Meyer F."/>
            <person name="Lederer H."/>
            <person name="Schuster S.C."/>
        </authorList>
    </citation>
    <scope>NUCLEOTIDE SEQUENCE [LARGE SCALE GENOMIC DNA]</scope>
    <source>
        <strain evidence="7">ATCC 29543 / DSM 1740 / CCUG 13145 / JCM 31913 / LMG 7466 / NCTC 11488 / FDC 602W</strain>
    </source>
</reference>
<evidence type="ECO:0000256" key="1">
    <source>
        <dbReference type="ARBA" id="ARBA00004442"/>
    </source>
</evidence>
<keyword evidence="4" id="KW-0472">Membrane</keyword>
<dbReference type="Pfam" id="PF06629">
    <property type="entry name" value="MipA"/>
    <property type="match status" value="1"/>
</dbReference>
<proteinExistence type="inferred from homology"/>
<evidence type="ECO:0000256" key="3">
    <source>
        <dbReference type="ARBA" id="ARBA00022729"/>
    </source>
</evidence>